<evidence type="ECO:0000256" key="3">
    <source>
        <dbReference type="ARBA" id="ARBA00023239"/>
    </source>
</evidence>
<keyword evidence="1" id="KW-0210">Decarboxylase</keyword>
<name>A0A2W5QMR0_VARPD</name>
<evidence type="ECO:0000313" key="6">
    <source>
        <dbReference type="Proteomes" id="UP000249135"/>
    </source>
</evidence>
<evidence type="ECO:0000259" key="4">
    <source>
        <dbReference type="Pfam" id="PF02775"/>
    </source>
</evidence>
<evidence type="ECO:0000256" key="1">
    <source>
        <dbReference type="ARBA" id="ARBA00022793"/>
    </source>
</evidence>
<gene>
    <name evidence="5" type="ORF">DI563_02995</name>
</gene>
<dbReference type="PROSITE" id="PS00187">
    <property type="entry name" value="TPP_ENZYMES"/>
    <property type="match status" value="1"/>
</dbReference>
<organism evidence="5 6">
    <name type="scientific">Variovorax paradoxus</name>
    <dbReference type="NCBI Taxonomy" id="34073"/>
    <lineage>
        <taxon>Bacteria</taxon>
        <taxon>Pseudomonadati</taxon>
        <taxon>Pseudomonadota</taxon>
        <taxon>Betaproteobacteria</taxon>
        <taxon>Burkholderiales</taxon>
        <taxon>Comamonadaceae</taxon>
        <taxon>Variovorax</taxon>
    </lineage>
</organism>
<dbReference type="GO" id="GO:0030976">
    <property type="term" value="F:thiamine pyrophosphate binding"/>
    <property type="evidence" value="ECO:0007669"/>
    <property type="project" value="InterPro"/>
</dbReference>
<dbReference type="GO" id="GO:0016831">
    <property type="term" value="F:carboxy-lyase activity"/>
    <property type="evidence" value="ECO:0007669"/>
    <property type="project" value="UniProtKB-KW"/>
</dbReference>
<dbReference type="InterPro" id="IPR051818">
    <property type="entry name" value="TPP_dependent_decarboxylase"/>
</dbReference>
<keyword evidence="3" id="KW-0456">Lyase</keyword>
<comment type="caution">
    <text evidence="5">The sequence shown here is derived from an EMBL/GenBank/DDBJ whole genome shotgun (WGS) entry which is preliminary data.</text>
</comment>
<protein>
    <submittedName>
        <fullName evidence="5">Thiamine pyrophosphate-binding protein</fullName>
    </submittedName>
</protein>
<dbReference type="Gene3D" id="3.40.50.970">
    <property type="match status" value="1"/>
</dbReference>
<sequence length="198" mass="20929">MAMTANRACEMANDKRGDAVVVCTMGAMNAFDQLPRNDLNVACVPLMGGAASLGLGLALARPERQVMVFDGDASLLMELGGLVSVGQASPRNYLHVLLNNGVQFAGLGNLPTPGAMGVDFVSMAKAAGYLSATRCRDEKSFTDALDAALEREGPSFIEVDTSYAPATLGSKIAAVEMTDERFTRMGDELRRVRAVLHA</sequence>
<keyword evidence="2" id="KW-0786">Thiamine pyrophosphate</keyword>
<reference evidence="5 6" key="1">
    <citation type="submission" date="2017-08" db="EMBL/GenBank/DDBJ databases">
        <title>Infants hospitalized years apart are colonized by the same room-sourced microbial strains.</title>
        <authorList>
            <person name="Brooks B."/>
            <person name="Olm M.R."/>
            <person name="Firek B.A."/>
            <person name="Baker R."/>
            <person name="Thomas B.C."/>
            <person name="Morowitz M.J."/>
            <person name="Banfield J.F."/>
        </authorList>
    </citation>
    <scope>NUCLEOTIDE SEQUENCE [LARGE SCALE GENOMIC DNA]</scope>
    <source>
        <strain evidence="5">S2_005_003_R2_41</strain>
    </source>
</reference>
<dbReference type="PANTHER" id="PTHR42818:SF1">
    <property type="entry name" value="SULFOPYRUVATE DECARBOXYLASE"/>
    <property type="match status" value="1"/>
</dbReference>
<dbReference type="Pfam" id="PF02775">
    <property type="entry name" value="TPP_enzyme_C"/>
    <property type="match status" value="1"/>
</dbReference>
<dbReference type="PANTHER" id="PTHR42818">
    <property type="entry name" value="SULFOPYRUVATE DECARBOXYLASE SUBUNIT ALPHA"/>
    <property type="match status" value="1"/>
</dbReference>
<dbReference type="GO" id="GO:0000287">
    <property type="term" value="F:magnesium ion binding"/>
    <property type="evidence" value="ECO:0007669"/>
    <property type="project" value="InterPro"/>
</dbReference>
<dbReference type="GO" id="GO:0044281">
    <property type="term" value="P:small molecule metabolic process"/>
    <property type="evidence" value="ECO:0007669"/>
    <property type="project" value="UniProtKB-ARBA"/>
</dbReference>
<evidence type="ECO:0000256" key="2">
    <source>
        <dbReference type="ARBA" id="ARBA00023052"/>
    </source>
</evidence>
<proteinExistence type="predicted"/>
<evidence type="ECO:0000313" key="5">
    <source>
        <dbReference type="EMBL" id="PZQ77659.1"/>
    </source>
</evidence>
<dbReference type="EMBL" id="QFPP01000013">
    <property type="protein sequence ID" value="PZQ77659.1"/>
    <property type="molecule type" value="Genomic_DNA"/>
</dbReference>
<dbReference type="Proteomes" id="UP000249135">
    <property type="component" value="Unassembled WGS sequence"/>
</dbReference>
<dbReference type="AlphaFoldDB" id="A0A2W5QMR0"/>
<dbReference type="InterPro" id="IPR029061">
    <property type="entry name" value="THDP-binding"/>
</dbReference>
<accession>A0A2W5QMR0</accession>
<dbReference type="SUPFAM" id="SSF52518">
    <property type="entry name" value="Thiamin diphosphate-binding fold (THDP-binding)"/>
    <property type="match status" value="1"/>
</dbReference>
<dbReference type="InterPro" id="IPR011766">
    <property type="entry name" value="TPP_enzyme_TPP-bd"/>
</dbReference>
<dbReference type="InterPro" id="IPR000399">
    <property type="entry name" value="TPP-bd_CS"/>
</dbReference>
<feature type="domain" description="Thiamine pyrophosphate enzyme TPP-binding" evidence="4">
    <location>
        <begin position="33"/>
        <end position="159"/>
    </location>
</feature>